<sequence length="184" mass="20236">MATVREGSRSILLVVDVQVGVVRNAWQPVPVVAQVQRAVERARAAGAPVLWVQHHNQEMPRDSADWQWAPGLAPAQGETRIHKQWNSAFEDTPLDGELARLGATHIVLAGASSNWCIRATAYAALDHGYDLTLVSDAHTTDSMTLEDGSVIEAAMVIRELNIAMRWLEYPGRKNHAVPAEELVF</sequence>
<comment type="caution">
    <text evidence="3">The sequence shown here is derived from an EMBL/GenBank/DDBJ whole genome shotgun (WGS) entry which is preliminary data.</text>
</comment>
<evidence type="ECO:0000259" key="2">
    <source>
        <dbReference type="Pfam" id="PF00857"/>
    </source>
</evidence>
<gene>
    <name evidence="3" type="ORF">GCM10009107_43950</name>
</gene>
<organism evidence="3 4">
    <name type="scientific">Ideonella azotifigens</name>
    <dbReference type="NCBI Taxonomy" id="513160"/>
    <lineage>
        <taxon>Bacteria</taxon>
        <taxon>Pseudomonadati</taxon>
        <taxon>Pseudomonadota</taxon>
        <taxon>Betaproteobacteria</taxon>
        <taxon>Burkholderiales</taxon>
        <taxon>Sphaerotilaceae</taxon>
        <taxon>Ideonella</taxon>
    </lineage>
</organism>
<dbReference type="GO" id="GO:0016787">
    <property type="term" value="F:hydrolase activity"/>
    <property type="evidence" value="ECO:0007669"/>
    <property type="project" value="UniProtKB-KW"/>
</dbReference>
<dbReference type="InterPro" id="IPR050272">
    <property type="entry name" value="Isochorismatase-like_hydrls"/>
</dbReference>
<dbReference type="Gene3D" id="3.40.50.850">
    <property type="entry name" value="Isochorismatase-like"/>
    <property type="match status" value="1"/>
</dbReference>
<dbReference type="EMBL" id="BAAAEW010000026">
    <property type="protein sequence ID" value="GAA0760880.1"/>
    <property type="molecule type" value="Genomic_DNA"/>
</dbReference>
<dbReference type="InterPro" id="IPR036380">
    <property type="entry name" value="Isochorismatase-like_sf"/>
</dbReference>
<keyword evidence="1 3" id="KW-0378">Hydrolase</keyword>
<reference evidence="3 4" key="1">
    <citation type="journal article" date="2019" name="Int. J. Syst. Evol. Microbiol.">
        <title>The Global Catalogue of Microorganisms (GCM) 10K type strain sequencing project: providing services to taxonomists for standard genome sequencing and annotation.</title>
        <authorList>
            <consortium name="The Broad Institute Genomics Platform"/>
            <consortium name="The Broad Institute Genome Sequencing Center for Infectious Disease"/>
            <person name="Wu L."/>
            <person name="Ma J."/>
        </authorList>
    </citation>
    <scope>NUCLEOTIDE SEQUENCE [LARGE SCALE GENOMIC DNA]</scope>
    <source>
        <strain evidence="3 4">JCM 15503</strain>
    </source>
</reference>
<dbReference type="InterPro" id="IPR000868">
    <property type="entry name" value="Isochorismatase-like_dom"/>
</dbReference>
<dbReference type="SUPFAM" id="SSF52499">
    <property type="entry name" value="Isochorismatase-like hydrolases"/>
    <property type="match status" value="1"/>
</dbReference>
<dbReference type="Proteomes" id="UP001500279">
    <property type="component" value="Unassembled WGS sequence"/>
</dbReference>
<keyword evidence="4" id="KW-1185">Reference proteome</keyword>
<dbReference type="PANTHER" id="PTHR43540">
    <property type="entry name" value="PEROXYUREIDOACRYLATE/UREIDOACRYLATE AMIDOHYDROLASE-RELATED"/>
    <property type="match status" value="1"/>
</dbReference>
<evidence type="ECO:0000313" key="4">
    <source>
        <dbReference type="Proteomes" id="UP001500279"/>
    </source>
</evidence>
<feature type="domain" description="Isochorismatase-like" evidence="2">
    <location>
        <begin position="10"/>
        <end position="147"/>
    </location>
</feature>
<accession>A0ABN1KBR2</accession>
<protein>
    <submittedName>
        <fullName evidence="3">Cysteine hydrolase family protein</fullName>
    </submittedName>
</protein>
<dbReference type="RefSeq" id="WP_141288493.1">
    <property type="nucleotide sequence ID" value="NZ_BAAAEW010000026.1"/>
</dbReference>
<name>A0ABN1KBR2_9BURK</name>
<dbReference type="PANTHER" id="PTHR43540:SF6">
    <property type="entry name" value="ISOCHORISMATASE-LIKE DOMAIN-CONTAINING PROTEIN"/>
    <property type="match status" value="1"/>
</dbReference>
<evidence type="ECO:0000313" key="3">
    <source>
        <dbReference type="EMBL" id="GAA0760880.1"/>
    </source>
</evidence>
<dbReference type="Pfam" id="PF00857">
    <property type="entry name" value="Isochorismatase"/>
    <property type="match status" value="1"/>
</dbReference>
<evidence type="ECO:0000256" key="1">
    <source>
        <dbReference type="ARBA" id="ARBA00022801"/>
    </source>
</evidence>
<proteinExistence type="predicted"/>